<accession>A0A8H4P5T5</accession>
<organism evidence="3 4">
    <name type="scientific">Fusarium albosuccineum</name>
    <dbReference type="NCBI Taxonomy" id="1237068"/>
    <lineage>
        <taxon>Eukaryota</taxon>
        <taxon>Fungi</taxon>
        <taxon>Dikarya</taxon>
        <taxon>Ascomycota</taxon>
        <taxon>Pezizomycotina</taxon>
        <taxon>Sordariomycetes</taxon>
        <taxon>Hypocreomycetidae</taxon>
        <taxon>Hypocreales</taxon>
        <taxon>Nectriaceae</taxon>
        <taxon>Fusarium</taxon>
        <taxon>Fusarium decemcellulare species complex</taxon>
    </lineage>
</organism>
<dbReference type="SUPFAM" id="SSF51735">
    <property type="entry name" value="NAD(P)-binding Rossmann-fold domains"/>
    <property type="match status" value="1"/>
</dbReference>
<dbReference type="OrthoDB" id="9876299at2759"/>
<dbReference type="InterPro" id="IPR052184">
    <property type="entry name" value="SDR_enzymes"/>
</dbReference>
<dbReference type="InterPro" id="IPR036291">
    <property type="entry name" value="NAD(P)-bd_dom_sf"/>
</dbReference>
<dbReference type="PANTHER" id="PTHR45458">
    <property type="entry name" value="SHORT-CHAIN DEHYDROGENASE/REDUCTASE SDR"/>
    <property type="match status" value="1"/>
</dbReference>
<reference evidence="3 4" key="1">
    <citation type="submission" date="2020-01" db="EMBL/GenBank/DDBJ databases">
        <title>Identification and distribution of gene clusters putatively required for synthesis of sphingolipid metabolism inhibitors in phylogenetically diverse species of the filamentous fungus Fusarium.</title>
        <authorList>
            <person name="Kim H.-S."/>
            <person name="Busman M."/>
            <person name="Brown D.W."/>
            <person name="Divon H."/>
            <person name="Uhlig S."/>
            <person name="Proctor R.H."/>
        </authorList>
    </citation>
    <scope>NUCLEOTIDE SEQUENCE [LARGE SCALE GENOMIC DNA]</scope>
    <source>
        <strain evidence="3 4">NRRL 20459</strain>
    </source>
</reference>
<dbReference type="PROSITE" id="PS00061">
    <property type="entry name" value="ADH_SHORT"/>
    <property type="match status" value="1"/>
</dbReference>
<gene>
    <name evidence="3" type="ORF">FALBO_12996</name>
</gene>
<dbReference type="PANTHER" id="PTHR45458:SF1">
    <property type="entry name" value="SHORT CHAIN DEHYDROGENASE"/>
    <property type="match status" value="1"/>
</dbReference>
<dbReference type="CDD" id="cd04301">
    <property type="entry name" value="NAT_SF"/>
    <property type="match status" value="1"/>
</dbReference>
<proteinExistence type="predicted"/>
<sequence length="483" mass="52730">MAYTVLITGANRGIGRDLLKLYLNQPNTTAVAALRDLRHPSAEEIRALPVASGSRLITIKIDSGSLVDPEVAVKELQSSHGIQNIDTVIANAGIGKDWNLVAQTPISEVEGHLKINSVGSFALYLAVRPLLLASVNPRFVVLSTELGSIGLLGERKIKDVAYGMSKAAINFFVAKLHVEEPALIAFPIHPGWVKTALGNAIAESLGMKEAPTTQEQSAAGIFDQVERSTKDKTSGRFITYEGKDIPCIFVNFSAATAMSGYSYSFFHVPKTDSVKTMAGQYRDLRLKALQTSPQSFSSTYEIESAFTEQDWSSRLLEDDRQNFICAATPIDSTTNSPAEWIGQLTIRGPASRKDFTLPEASGQPDLLSDDDEERWQMLSLFTLPDHRGQGLGQKLCQEALFYLQRHCSTPTVLVRLMVKPQNTATVHLYQKLGFETVGKCTLAEALVANGDGHLLPDDITDPKYSTRAGLVMTFRITGAEILP</sequence>
<evidence type="ECO:0000259" key="2">
    <source>
        <dbReference type="PROSITE" id="PS51186"/>
    </source>
</evidence>
<dbReference type="PROSITE" id="PS51186">
    <property type="entry name" value="GNAT"/>
    <property type="match status" value="1"/>
</dbReference>
<name>A0A8H4P5T5_9HYPO</name>
<dbReference type="Gene3D" id="3.40.630.30">
    <property type="match status" value="1"/>
</dbReference>
<keyword evidence="3" id="KW-0808">Transferase</keyword>
<dbReference type="InterPro" id="IPR020904">
    <property type="entry name" value="Sc_DH/Rdtase_CS"/>
</dbReference>
<keyword evidence="1" id="KW-0521">NADP</keyword>
<feature type="domain" description="N-acetyltransferase" evidence="2">
    <location>
        <begin position="300"/>
        <end position="477"/>
    </location>
</feature>
<dbReference type="AlphaFoldDB" id="A0A8H4P5T5"/>
<evidence type="ECO:0000256" key="1">
    <source>
        <dbReference type="ARBA" id="ARBA00022857"/>
    </source>
</evidence>
<dbReference type="Pfam" id="PF00583">
    <property type="entry name" value="Acetyltransf_1"/>
    <property type="match status" value="1"/>
</dbReference>
<dbReference type="InterPro" id="IPR016181">
    <property type="entry name" value="Acyl_CoA_acyltransferase"/>
</dbReference>
<dbReference type="InterPro" id="IPR002347">
    <property type="entry name" value="SDR_fam"/>
</dbReference>
<keyword evidence="4" id="KW-1185">Reference proteome</keyword>
<dbReference type="GO" id="GO:0016747">
    <property type="term" value="F:acyltransferase activity, transferring groups other than amino-acyl groups"/>
    <property type="evidence" value="ECO:0007669"/>
    <property type="project" value="InterPro"/>
</dbReference>
<dbReference type="EMBL" id="JAADYS010001988">
    <property type="protein sequence ID" value="KAF4460230.1"/>
    <property type="molecule type" value="Genomic_DNA"/>
</dbReference>
<evidence type="ECO:0000313" key="4">
    <source>
        <dbReference type="Proteomes" id="UP000554235"/>
    </source>
</evidence>
<comment type="caution">
    <text evidence="3">The sequence shown here is derived from an EMBL/GenBank/DDBJ whole genome shotgun (WGS) entry which is preliminary data.</text>
</comment>
<dbReference type="Gene3D" id="3.40.50.720">
    <property type="entry name" value="NAD(P)-binding Rossmann-like Domain"/>
    <property type="match status" value="1"/>
</dbReference>
<dbReference type="Pfam" id="PF00106">
    <property type="entry name" value="adh_short"/>
    <property type="match status" value="1"/>
</dbReference>
<dbReference type="InterPro" id="IPR000182">
    <property type="entry name" value="GNAT_dom"/>
</dbReference>
<dbReference type="Proteomes" id="UP000554235">
    <property type="component" value="Unassembled WGS sequence"/>
</dbReference>
<dbReference type="SUPFAM" id="SSF55729">
    <property type="entry name" value="Acyl-CoA N-acyltransferases (Nat)"/>
    <property type="match status" value="1"/>
</dbReference>
<protein>
    <submittedName>
        <fullName evidence="3">GNAT family acetyltransferase</fullName>
    </submittedName>
</protein>
<dbReference type="PRINTS" id="PR00081">
    <property type="entry name" value="GDHRDH"/>
</dbReference>
<dbReference type="GO" id="GO:0016616">
    <property type="term" value="F:oxidoreductase activity, acting on the CH-OH group of donors, NAD or NADP as acceptor"/>
    <property type="evidence" value="ECO:0007669"/>
    <property type="project" value="TreeGrafter"/>
</dbReference>
<evidence type="ECO:0000313" key="3">
    <source>
        <dbReference type="EMBL" id="KAF4460230.1"/>
    </source>
</evidence>